<dbReference type="InterPro" id="IPR001789">
    <property type="entry name" value="Sig_transdc_resp-reg_receiver"/>
</dbReference>
<accession>A0A0B5FQH3</accession>
<gene>
    <name evidence="4" type="ORF">GSUB_03690</name>
</gene>
<evidence type="ECO:0000256" key="2">
    <source>
        <dbReference type="PROSITE-ProRule" id="PRU00169"/>
    </source>
</evidence>
<dbReference type="InterPro" id="IPR050595">
    <property type="entry name" value="Bact_response_regulator"/>
</dbReference>
<dbReference type="SUPFAM" id="SSF52172">
    <property type="entry name" value="CheY-like"/>
    <property type="match status" value="1"/>
</dbReference>
<reference evidence="4 5" key="1">
    <citation type="journal article" date="2015" name="Genome Announc.">
        <title>Genomes of Geoalkalibacter ferrihydriticus Z-0531T and Geoalkalibacter subterraneus Red1T, Two Haloalkaliphilic Metal-Reducing Deltaproteobacteria.</title>
        <authorList>
            <person name="Badalamenti J.P."/>
            <person name="Krajmalnik-Brown R."/>
            <person name="Torres C.I."/>
            <person name="Bond D.R."/>
        </authorList>
    </citation>
    <scope>NUCLEOTIDE SEQUENCE [LARGE SCALE GENOMIC DNA]</scope>
    <source>
        <strain evidence="4 5">Red1</strain>
    </source>
</reference>
<dbReference type="GO" id="GO:0000160">
    <property type="term" value="P:phosphorelay signal transduction system"/>
    <property type="evidence" value="ECO:0007669"/>
    <property type="project" value="InterPro"/>
</dbReference>
<dbReference type="Proteomes" id="UP000035036">
    <property type="component" value="Chromosome"/>
</dbReference>
<keyword evidence="1 2" id="KW-0597">Phosphoprotein</keyword>
<dbReference type="PANTHER" id="PTHR44591:SF3">
    <property type="entry name" value="RESPONSE REGULATORY DOMAIN-CONTAINING PROTEIN"/>
    <property type="match status" value="1"/>
</dbReference>
<evidence type="ECO:0000313" key="5">
    <source>
        <dbReference type="Proteomes" id="UP000035036"/>
    </source>
</evidence>
<dbReference type="SMART" id="SM00448">
    <property type="entry name" value="REC"/>
    <property type="match status" value="1"/>
</dbReference>
<dbReference type="CDD" id="cd00156">
    <property type="entry name" value="REC"/>
    <property type="match status" value="1"/>
</dbReference>
<dbReference type="KEGG" id="gsb:GSUB_03690"/>
<dbReference type="PANTHER" id="PTHR44591">
    <property type="entry name" value="STRESS RESPONSE REGULATOR PROTEIN 1"/>
    <property type="match status" value="1"/>
</dbReference>
<keyword evidence="5" id="KW-1185">Reference proteome</keyword>
<dbReference type="EMBL" id="CP010311">
    <property type="protein sequence ID" value="AJF05841.1"/>
    <property type="molecule type" value="Genomic_DNA"/>
</dbReference>
<dbReference type="Gene3D" id="3.40.50.2300">
    <property type="match status" value="1"/>
</dbReference>
<dbReference type="Pfam" id="PF00072">
    <property type="entry name" value="Response_reg"/>
    <property type="match status" value="1"/>
</dbReference>
<dbReference type="AlphaFoldDB" id="A0A0B5FQH3"/>
<name>A0A0B5FQH3_9BACT</name>
<evidence type="ECO:0000259" key="3">
    <source>
        <dbReference type="PROSITE" id="PS50110"/>
    </source>
</evidence>
<evidence type="ECO:0000313" key="4">
    <source>
        <dbReference type="EMBL" id="AJF05841.1"/>
    </source>
</evidence>
<protein>
    <recommendedName>
        <fullName evidence="3">Response regulatory domain-containing protein</fullName>
    </recommendedName>
</protein>
<dbReference type="STRING" id="483547.GSUB_03690"/>
<evidence type="ECO:0000256" key="1">
    <source>
        <dbReference type="ARBA" id="ARBA00022553"/>
    </source>
</evidence>
<feature type="domain" description="Response regulatory" evidence="3">
    <location>
        <begin position="3"/>
        <end position="118"/>
    </location>
</feature>
<dbReference type="OrthoDB" id="9790791at2"/>
<organism evidence="4 5">
    <name type="scientific">Geoalkalibacter subterraneus</name>
    <dbReference type="NCBI Taxonomy" id="483547"/>
    <lineage>
        <taxon>Bacteria</taxon>
        <taxon>Pseudomonadati</taxon>
        <taxon>Thermodesulfobacteriota</taxon>
        <taxon>Desulfuromonadia</taxon>
        <taxon>Desulfuromonadales</taxon>
        <taxon>Geoalkalibacteraceae</taxon>
        <taxon>Geoalkalibacter</taxon>
    </lineage>
</organism>
<proteinExistence type="predicted"/>
<dbReference type="InterPro" id="IPR011006">
    <property type="entry name" value="CheY-like_superfamily"/>
</dbReference>
<dbReference type="RefSeq" id="WP_040199236.1">
    <property type="nucleotide sequence ID" value="NZ_CP010311.1"/>
</dbReference>
<sequence length="122" mass="13446">MKKVLVVDDQVSVRRLIEITLVDTGVEVIQADSGEQAVEQVRADAPDLVIMDVMMPGGMDGYATIDALRDLCCDCPVLMLTAKDEKSERDRAREAGVDAYLPKPFRLHELLEAVESLLGRTT</sequence>
<dbReference type="HOGENOM" id="CLU_000445_69_17_7"/>
<dbReference type="PROSITE" id="PS50110">
    <property type="entry name" value="RESPONSE_REGULATORY"/>
    <property type="match status" value="1"/>
</dbReference>
<feature type="modified residue" description="4-aspartylphosphate" evidence="2">
    <location>
        <position position="52"/>
    </location>
</feature>